<keyword evidence="3" id="KW-1185">Reference proteome</keyword>
<feature type="region of interest" description="Disordered" evidence="1">
    <location>
        <begin position="82"/>
        <end position="113"/>
    </location>
</feature>
<evidence type="ECO:0000313" key="3">
    <source>
        <dbReference type="Proteomes" id="UP000244893"/>
    </source>
</evidence>
<dbReference type="EMBL" id="QEOP01000002">
    <property type="protein sequence ID" value="PVZ94283.1"/>
    <property type="molecule type" value="Genomic_DNA"/>
</dbReference>
<evidence type="ECO:0000313" key="2">
    <source>
        <dbReference type="EMBL" id="PVZ94283.1"/>
    </source>
</evidence>
<evidence type="ECO:0000256" key="1">
    <source>
        <dbReference type="SAM" id="MobiDB-lite"/>
    </source>
</evidence>
<reference evidence="2 3" key="1">
    <citation type="submission" date="2018-05" db="EMBL/GenBank/DDBJ databases">
        <title>Amnibacterium sp. M8JJ-5, whole genome shotgun sequence.</title>
        <authorList>
            <person name="Tuo L."/>
        </authorList>
    </citation>
    <scope>NUCLEOTIDE SEQUENCE [LARGE SCALE GENOMIC DNA]</scope>
    <source>
        <strain evidence="2 3">M8JJ-5</strain>
    </source>
</reference>
<dbReference type="OrthoDB" id="9812570at2"/>
<comment type="caution">
    <text evidence="2">The sequence shown here is derived from an EMBL/GenBank/DDBJ whole genome shotgun (WGS) entry which is preliminary data.</text>
</comment>
<protein>
    <submittedName>
        <fullName evidence="2">Uncharacterized protein</fullName>
    </submittedName>
</protein>
<name>A0A2V1HNS2_9MICO</name>
<accession>A0A2V1HNS2</accession>
<dbReference type="AlphaFoldDB" id="A0A2V1HNS2"/>
<dbReference type="Proteomes" id="UP000244893">
    <property type="component" value="Unassembled WGS sequence"/>
</dbReference>
<proteinExistence type="predicted"/>
<gene>
    <name evidence="2" type="ORF">DDQ50_11115</name>
</gene>
<sequence>MDRYVVPDVVGMRFETARSFASQLSIALANPDPDGPPISLLAWSVHQARPLDVVIERQDPEPGHRFTSPWCSLRVWLAPRTGPETRESVPAPPGSVPPSLVAHASPDPEAAPR</sequence>
<organism evidence="2 3">
    <name type="scientific">Amnibacterium flavum</name>
    <dbReference type="NCBI Taxonomy" id="2173173"/>
    <lineage>
        <taxon>Bacteria</taxon>
        <taxon>Bacillati</taxon>
        <taxon>Actinomycetota</taxon>
        <taxon>Actinomycetes</taxon>
        <taxon>Micrococcales</taxon>
        <taxon>Microbacteriaceae</taxon>
        <taxon>Amnibacterium</taxon>
    </lineage>
</organism>
<dbReference type="RefSeq" id="WP_116756794.1">
    <property type="nucleotide sequence ID" value="NZ_JBHUEX010000001.1"/>
</dbReference>